<dbReference type="EMBL" id="CP002606">
    <property type="protein sequence ID" value="AEA34009.1"/>
    <property type="molecule type" value="Genomic_DNA"/>
</dbReference>
<evidence type="ECO:0000259" key="9">
    <source>
        <dbReference type="Pfam" id="PF02224"/>
    </source>
</evidence>
<protein>
    <recommendedName>
        <fullName evidence="8">Cytidylate kinase</fullName>
        <shortName evidence="8">CK</shortName>
        <ecNumber evidence="8">2.7.4.25</ecNumber>
    </recommendedName>
    <alternativeName>
        <fullName evidence="8">Cytidine monophosphate kinase</fullName>
        <shortName evidence="8">CMP kinase</shortName>
    </alternativeName>
</protein>
<keyword evidence="11" id="KW-1185">Reference proteome</keyword>
<comment type="subcellular location">
    <subcellularLocation>
        <location evidence="8">Cytoplasm</location>
    </subcellularLocation>
</comment>
<dbReference type="GO" id="GO:0036431">
    <property type="term" value="F:dCMP kinase activity"/>
    <property type="evidence" value="ECO:0007669"/>
    <property type="project" value="InterPro"/>
</dbReference>
<dbReference type="EC" id="2.7.4.25" evidence="8"/>
<dbReference type="CDD" id="cd02020">
    <property type="entry name" value="CMPK"/>
    <property type="match status" value="1"/>
</dbReference>
<comment type="similarity">
    <text evidence="1 8">Belongs to the cytidylate kinase family. Type 1 subfamily.</text>
</comment>
<evidence type="ECO:0000256" key="7">
    <source>
        <dbReference type="ARBA" id="ARBA00048478"/>
    </source>
</evidence>
<dbReference type="GO" id="GO:0005737">
    <property type="term" value="C:cytoplasm"/>
    <property type="evidence" value="ECO:0007669"/>
    <property type="project" value="UniProtKB-SubCell"/>
</dbReference>
<dbReference type="SUPFAM" id="SSF52540">
    <property type="entry name" value="P-loop containing nucleoside triphosphate hydrolases"/>
    <property type="match status" value="1"/>
</dbReference>
<comment type="catalytic activity">
    <reaction evidence="6 8">
        <text>dCMP + ATP = dCDP + ADP</text>
        <dbReference type="Rhea" id="RHEA:25094"/>
        <dbReference type="ChEBI" id="CHEBI:30616"/>
        <dbReference type="ChEBI" id="CHEBI:57566"/>
        <dbReference type="ChEBI" id="CHEBI:58593"/>
        <dbReference type="ChEBI" id="CHEBI:456216"/>
        <dbReference type="EC" id="2.7.4.25"/>
    </reaction>
</comment>
<reference evidence="11" key="2">
    <citation type="submission" date="2011-03" db="EMBL/GenBank/DDBJ databases">
        <title>The complete genome of Hippea maritima DSM 10411.</title>
        <authorList>
            <consortium name="US DOE Joint Genome Institute (JGI-PGF)"/>
            <person name="Lucas S."/>
            <person name="Copeland A."/>
            <person name="Lapidus A."/>
            <person name="Bruce D."/>
            <person name="Goodwin L."/>
            <person name="Pitluck S."/>
            <person name="Peters L."/>
            <person name="Kyrpides N."/>
            <person name="Mavromatis K."/>
            <person name="Pagani I."/>
            <person name="Ivanova N."/>
            <person name="Mikhailova N."/>
            <person name="Lu M."/>
            <person name="Detter J.C."/>
            <person name="Tapia R."/>
            <person name="Han C."/>
            <person name="Land M."/>
            <person name="Hauser L."/>
            <person name="Markowitz V."/>
            <person name="Cheng J.-F."/>
            <person name="Hugenholtz P."/>
            <person name="Woyke T."/>
            <person name="Wu D."/>
            <person name="Spring S."/>
            <person name="Schroeder M."/>
            <person name="Brambilla E."/>
            <person name="Klenk H.-P."/>
            <person name="Eisen J.A."/>
        </authorList>
    </citation>
    <scope>NUCLEOTIDE SEQUENCE [LARGE SCALE GENOMIC DNA]</scope>
    <source>
        <strain evidence="11">ATCC 700847 / DSM 10411 / MH2</strain>
    </source>
</reference>
<dbReference type="Gene3D" id="3.40.50.300">
    <property type="entry name" value="P-loop containing nucleotide triphosphate hydrolases"/>
    <property type="match status" value="1"/>
</dbReference>
<name>F2LW75_HIPMA</name>
<evidence type="ECO:0000313" key="10">
    <source>
        <dbReference type="EMBL" id="AEA34009.1"/>
    </source>
</evidence>
<dbReference type="InterPro" id="IPR027417">
    <property type="entry name" value="P-loop_NTPase"/>
</dbReference>
<keyword evidence="4 8" id="KW-0418">Kinase</keyword>
<evidence type="ECO:0000256" key="6">
    <source>
        <dbReference type="ARBA" id="ARBA00047615"/>
    </source>
</evidence>
<reference evidence="10 11" key="1">
    <citation type="journal article" date="2011" name="Stand. Genomic Sci.">
        <title>Complete genome sequence of the thermophilic sulfur-reducer Hippea maritima type strain (MH(2)).</title>
        <authorList>
            <person name="Huntemann M."/>
            <person name="Lu M."/>
            <person name="Nolan M."/>
            <person name="Lapidus A."/>
            <person name="Lucas S."/>
            <person name="Hammon N."/>
            <person name="Deshpande S."/>
            <person name="Cheng J.F."/>
            <person name="Tapia R."/>
            <person name="Han C."/>
            <person name="Goodwin L."/>
            <person name="Pitluck S."/>
            <person name="Liolios K."/>
            <person name="Pagani I."/>
            <person name="Ivanova N."/>
            <person name="Ovchinikova G."/>
            <person name="Pati A."/>
            <person name="Chen A."/>
            <person name="Palaniappan K."/>
            <person name="Land M."/>
            <person name="Hauser L."/>
            <person name="Jeffries C.D."/>
            <person name="Detter J.C."/>
            <person name="Brambilla E.M."/>
            <person name="Rohde M."/>
            <person name="Spring S."/>
            <person name="Goker M."/>
            <person name="Woyke T."/>
            <person name="Bristow J."/>
            <person name="Eisen J.A."/>
            <person name="Markowitz V."/>
            <person name="Hugenholtz P."/>
            <person name="Kyrpides N.C."/>
            <person name="Klenk H.P."/>
            <person name="Mavromatis K."/>
        </authorList>
    </citation>
    <scope>NUCLEOTIDE SEQUENCE [LARGE SCALE GENOMIC DNA]</scope>
    <source>
        <strain evidence="11">ATCC 700847 / DSM 10411 / MH2</strain>
    </source>
</reference>
<evidence type="ECO:0000256" key="1">
    <source>
        <dbReference type="ARBA" id="ARBA00009427"/>
    </source>
</evidence>
<dbReference type="HOGENOM" id="CLU_079959_1_0_7"/>
<feature type="domain" description="Cytidylate kinase" evidence="9">
    <location>
        <begin position="6"/>
        <end position="203"/>
    </location>
</feature>
<keyword evidence="2 8" id="KW-0808">Transferase</keyword>
<keyword evidence="5 8" id="KW-0067">ATP-binding</keyword>
<dbReference type="FunCoup" id="F2LW75">
    <property type="interactions" value="310"/>
</dbReference>
<evidence type="ECO:0000256" key="8">
    <source>
        <dbReference type="HAMAP-Rule" id="MF_00238"/>
    </source>
</evidence>
<dbReference type="STRING" id="760142.Hipma_1043"/>
<evidence type="ECO:0000256" key="4">
    <source>
        <dbReference type="ARBA" id="ARBA00022777"/>
    </source>
</evidence>
<evidence type="ECO:0000256" key="2">
    <source>
        <dbReference type="ARBA" id="ARBA00022679"/>
    </source>
</evidence>
<dbReference type="Proteomes" id="UP000008139">
    <property type="component" value="Chromosome"/>
</dbReference>
<dbReference type="OrthoDB" id="9807434at2"/>
<keyword evidence="8" id="KW-0963">Cytoplasm</keyword>
<dbReference type="GO" id="GO:0036430">
    <property type="term" value="F:CMP kinase activity"/>
    <property type="evidence" value="ECO:0007669"/>
    <property type="project" value="RHEA"/>
</dbReference>
<proteinExistence type="inferred from homology"/>
<dbReference type="InParanoid" id="F2LW75"/>
<dbReference type="InterPro" id="IPR011994">
    <property type="entry name" value="Cytidylate_kinase_dom"/>
</dbReference>
<organism evidence="10 11">
    <name type="scientific">Hippea maritima (strain ATCC 700847 / DSM 10411 / MH2)</name>
    <dbReference type="NCBI Taxonomy" id="760142"/>
    <lineage>
        <taxon>Bacteria</taxon>
        <taxon>Pseudomonadati</taxon>
        <taxon>Campylobacterota</taxon>
        <taxon>Desulfurellia</taxon>
        <taxon>Desulfurellales</taxon>
        <taxon>Hippeaceae</taxon>
        <taxon>Hippea</taxon>
    </lineage>
</organism>
<sequence>MGRFVITIDGPAGSGKSSIAELLSKRDGFVHINSGAFYRSIAFILGDKPTDEELKKLKLDVRIKDGKMIVFYNGERIDDKLQAESIGRIASKIAKLSFVRDFVNSTIRKVAMNGMFVVDGRDCGSVMFKDADLKIYLTASAEERARRRAAQTNEDYDFVLKEIKDRDEQDKNREIAPLVKPYGAFEIDSTKLDIEGVYKRIKSLMGKSDEDRNS</sequence>
<feature type="binding site" evidence="8">
    <location>
        <begin position="10"/>
        <end position="18"/>
    </location>
    <ligand>
        <name>ATP</name>
        <dbReference type="ChEBI" id="CHEBI:30616"/>
    </ligand>
</feature>
<keyword evidence="3 8" id="KW-0547">Nucleotide-binding</keyword>
<accession>F2LW75</accession>
<dbReference type="AlphaFoldDB" id="F2LW75"/>
<dbReference type="Pfam" id="PF02224">
    <property type="entry name" value="Cytidylate_kin"/>
    <property type="match status" value="1"/>
</dbReference>
<dbReference type="NCBIfam" id="TIGR00017">
    <property type="entry name" value="cmk"/>
    <property type="match status" value="1"/>
</dbReference>
<evidence type="ECO:0000256" key="5">
    <source>
        <dbReference type="ARBA" id="ARBA00022840"/>
    </source>
</evidence>
<gene>
    <name evidence="8" type="primary">cmk</name>
    <name evidence="10" type="ordered locus">Hipma_1043</name>
</gene>
<dbReference type="HAMAP" id="MF_00238">
    <property type="entry name" value="Cytidyl_kinase_type1"/>
    <property type="match status" value="1"/>
</dbReference>
<dbReference type="eggNOG" id="COG0283">
    <property type="taxonomic scope" value="Bacteria"/>
</dbReference>
<dbReference type="GO" id="GO:0005524">
    <property type="term" value="F:ATP binding"/>
    <property type="evidence" value="ECO:0007669"/>
    <property type="project" value="UniProtKB-UniRule"/>
</dbReference>
<dbReference type="RefSeq" id="WP_013682048.1">
    <property type="nucleotide sequence ID" value="NC_015318.1"/>
</dbReference>
<evidence type="ECO:0000313" key="11">
    <source>
        <dbReference type="Proteomes" id="UP000008139"/>
    </source>
</evidence>
<dbReference type="KEGG" id="hmr:Hipma_1043"/>
<dbReference type="InterPro" id="IPR003136">
    <property type="entry name" value="Cytidylate_kin"/>
</dbReference>
<comment type="catalytic activity">
    <reaction evidence="7 8">
        <text>CMP + ATP = CDP + ADP</text>
        <dbReference type="Rhea" id="RHEA:11600"/>
        <dbReference type="ChEBI" id="CHEBI:30616"/>
        <dbReference type="ChEBI" id="CHEBI:58069"/>
        <dbReference type="ChEBI" id="CHEBI:60377"/>
        <dbReference type="ChEBI" id="CHEBI:456216"/>
        <dbReference type="EC" id="2.7.4.25"/>
    </reaction>
</comment>
<dbReference type="GO" id="GO:0006220">
    <property type="term" value="P:pyrimidine nucleotide metabolic process"/>
    <property type="evidence" value="ECO:0007669"/>
    <property type="project" value="UniProtKB-UniRule"/>
</dbReference>
<evidence type="ECO:0000256" key="3">
    <source>
        <dbReference type="ARBA" id="ARBA00022741"/>
    </source>
</evidence>